<dbReference type="KEGG" id="nah:F5544_33610"/>
<protein>
    <submittedName>
        <fullName evidence="1">Uncharacterized protein</fullName>
    </submittedName>
</protein>
<gene>
    <name evidence="1" type="ORF">F5544_33610</name>
</gene>
<reference evidence="1 2" key="1">
    <citation type="journal article" date="2019" name="ACS Chem. Biol.">
        <title>Identification and Mobilization of a Cryptic Antibiotic Biosynthesis Gene Locus from a Human-Pathogenic Nocardia Isolate.</title>
        <authorList>
            <person name="Herisse M."/>
            <person name="Ishida K."/>
            <person name="Porter J.L."/>
            <person name="Howden B."/>
            <person name="Hertweck C."/>
            <person name="Stinear T.P."/>
            <person name="Pidot S.J."/>
        </authorList>
    </citation>
    <scope>NUCLEOTIDE SEQUENCE [LARGE SCALE GENOMIC DNA]</scope>
    <source>
        <strain evidence="1 2">AUSMDU00012717</strain>
    </source>
</reference>
<name>A0A6G9YMX9_9NOCA</name>
<dbReference type="AlphaFoldDB" id="A0A6G9YMX9"/>
<dbReference type="RefSeq" id="WP_167476948.1">
    <property type="nucleotide sequence ID" value="NZ_CP046172.1"/>
</dbReference>
<evidence type="ECO:0000313" key="2">
    <source>
        <dbReference type="Proteomes" id="UP000503540"/>
    </source>
</evidence>
<accession>A0A6G9YMX9</accession>
<organism evidence="1 2">
    <name type="scientific">Nocardia arthritidis</name>
    <dbReference type="NCBI Taxonomy" id="228602"/>
    <lineage>
        <taxon>Bacteria</taxon>
        <taxon>Bacillati</taxon>
        <taxon>Actinomycetota</taxon>
        <taxon>Actinomycetes</taxon>
        <taxon>Mycobacteriales</taxon>
        <taxon>Nocardiaceae</taxon>
        <taxon>Nocardia</taxon>
    </lineage>
</organism>
<dbReference type="EMBL" id="CP046172">
    <property type="protein sequence ID" value="QIS14558.1"/>
    <property type="molecule type" value="Genomic_DNA"/>
</dbReference>
<keyword evidence="2" id="KW-1185">Reference proteome</keyword>
<sequence length="126" mass="13565">MSEAPWEALPLHNKPVREIVYSGNGKDAELVLTFPDGSTGTVPSHHVSITSVVPIQLTIESLDDLNLAVRITGEALAVDAARVLNYYADDEAGGSEFLEDVAKWATPGRHDIDIVTPVEIELTATE</sequence>
<dbReference type="Proteomes" id="UP000503540">
    <property type="component" value="Chromosome"/>
</dbReference>
<proteinExistence type="predicted"/>
<evidence type="ECO:0000313" key="1">
    <source>
        <dbReference type="EMBL" id="QIS14558.1"/>
    </source>
</evidence>